<dbReference type="AlphaFoldDB" id="A0A8H3EHG7"/>
<keyword evidence="3" id="KW-0862">Zinc</keyword>
<evidence type="ECO:0000313" key="8">
    <source>
        <dbReference type="Proteomes" id="UP000664521"/>
    </source>
</evidence>
<dbReference type="Gene3D" id="3.30.40.10">
    <property type="entry name" value="Zinc/RING finger domain, C3HC4 (zinc finger)"/>
    <property type="match status" value="1"/>
</dbReference>
<dbReference type="PROSITE" id="PS50089">
    <property type="entry name" value="ZF_RING_2"/>
    <property type="match status" value="1"/>
</dbReference>
<evidence type="ECO:0000256" key="1">
    <source>
        <dbReference type="ARBA" id="ARBA00022723"/>
    </source>
</evidence>
<comment type="caution">
    <text evidence="7">The sequence shown here is derived from an EMBL/GenBank/DDBJ whole genome shotgun (WGS) entry which is preliminary data.</text>
</comment>
<dbReference type="GO" id="GO:0008270">
    <property type="term" value="F:zinc ion binding"/>
    <property type="evidence" value="ECO:0007669"/>
    <property type="project" value="UniProtKB-KW"/>
</dbReference>
<keyword evidence="2 4" id="KW-0863">Zinc-finger</keyword>
<feature type="region of interest" description="Disordered" evidence="5">
    <location>
        <begin position="267"/>
        <end position="501"/>
    </location>
</feature>
<dbReference type="InterPro" id="IPR018957">
    <property type="entry name" value="Znf_C3HC4_RING-type"/>
</dbReference>
<keyword evidence="1" id="KW-0479">Metal-binding</keyword>
<dbReference type="InterPro" id="IPR001841">
    <property type="entry name" value="Znf_RING"/>
</dbReference>
<proteinExistence type="predicted"/>
<dbReference type="SUPFAM" id="SSF57850">
    <property type="entry name" value="RING/U-box"/>
    <property type="match status" value="1"/>
</dbReference>
<dbReference type="Pfam" id="PF00097">
    <property type="entry name" value="zf-C3HC4"/>
    <property type="match status" value="1"/>
</dbReference>
<feature type="compositionally biased region" description="Acidic residues" evidence="5">
    <location>
        <begin position="192"/>
        <end position="223"/>
    </location>
</feature>
<feature type="compositionally biased region" description="Basic and acidic residues" evidence="5">
    <location>
        <begin position="349"/>
        <end position="382"/>
    </location>
</feature>
<evidence type="ECO:0000313" key="7">
    <source>
        <dbReference type="EMBL" id="CAF9905373.1"/>
    </source>
</evidence>
<feature type="compositionally biased region" description="Acidic residues" evidence="5">
    <location>
        <begin position="449"/>
        <end position="459"/>
    </location>
</feature>
<feature type="domain" description="RING-type" evidence="6">
    <location>
        <begin position="117"/>
        <end position="182"/>
    </location>
</feature>
<feature type="compositionally biased region" description="Acidic residues" evidence="5">
    <location>
        <begin position="383"/>
        <end position="415"/>
    </location>
</feature>
<evidence type="ECO:0000259" key="6">
    <source>
        <dbReference type="PROSITE" id="PS50089"/>
    </source>
</evidence>
<keyword evidence="8" id="KW-1185">Reference proteome</keyword>
<protein>
    <recommendedName>
        <fullName evidence="6">RING-type domain-containing protein</fullName>
    </recommendedName>
</protein>
<name>A0A8H3EHG7_9LECA</name>
<gene>
    <name evidence="7" type="ORF">HETSPECPRED_004973</name>
</gene>
<sequence length="501" mass="58887">MDFSGSMLDEWIDKLFPIGEDERRKDNEYCPCCKYVHRRHQHLPPWKLPQYYDIVELPCGCRDRRGCLARTIRKDDWNGKCPICITFRLFKEWTLDEWLDYLPTVQIESLQETDRECSICLTPYGQPVDLSKSQNASSSSRGRPEHPIRLRCEHVLGSRCIKKWLSPKSERGSEQNTCPICRKELFSAWPNPEDDDFEDDEFEEEGEYEEEEQEAQPENEDENWEAYHDRGEDYVFYEWVESDSEDEEDQYGKRVLWSTGWRRQVWSKGTYVPCSPPEHSRWDRALDTLVGCNTSEADSDPEDEEEEEEEEDEDKEDDEDEEENEEEEDEAHDGEEPDDQEPGDEENNAAEHDHEAHDHEDQGDGEHNHEEDALEEYYHEEPEGSDEEYQADDEEPEEDSEEYEEDDEALEEDELEHNPDVTAEEATPEETEEGTEQTTVPQAGPGQDSEADLEEIEPDPELRARAERLQRTRKRERDEEAEGDLGLHEGVTPRAQRQRLH</sequence>
<feature type="compositionally biased region" description="Acidic residues" evidence="5">
    <location>
        <begin position="422"/>
        <end position="435"/>
    </location>
</feature>
<dbReference type="Proteomes" id="UP000664521">
    <property type="component" value="Unassembled WGS sequence"/>
</dbReference>
<dbReference type="GO" id="GO:0016567">
    <property type="term" value="P:protein ubiquitination"/>
    <property type="evidence" value="ECO:0007669"/>
    <property type="project" value="TreeGrafter"/>
</dbReference>
<dbReference type="OrthoDB" id="5396564at2759"/>
<dbReference type="SMART" id="SM00184">
    <property type="entry name" value="RING"/>
    <property type="match status" value="2"/>
</dbReference>
<dbReference type="PANTHER" id="PTHR45969:SF69">
    <property type="entry name" value="FINGER DOMAIN PROTEIN, PUTATIVE (AFU_ORTHOLOGUE AFUA_3G12190)-RELATED"/>
    <property type="match status" value="1"/>
</dbReference>
<evidence type="ECO:0000256" key="2">
    <source>
        <dbReference type="ARBA" id="ARBA00022771"/>
    </source>
</evidence>
<dbReference type="InterPro" id="IPR013083">
    <property type="entry name" value="Znf_RING/FYVE/PHD"/>
</dbReference>
<evidence type="ECO:0000256" key="3">
    <source>
        <dbReference type="ARBA" id="ARBA00022833"/>
    </source>
</evidence>
<dbReference type="EMBL" id="CAJPDS010000003">
    <property type="protein sequence ID" value="CAF9905373.1"/>
    <property type="molecule type" value="Genomic_DNA"/>
</dbReference>
<evidence type="ECO:0000256" key="4">
    <source>
        <dbReference type="PROSITE-ProRule" id="PRU00175"/>
    </source>
</evidence>
<organism evidence="7 8">
    <name type="scientific">Heterodermia speciosa</name>
    <dbReference type="NCBI Taxonomy" id="116794"/>
    <lineage>
        <taxon>Eukaryota</taxon>
        <taxon>Fungi</taxon>
        <taxon>Dikarya</taxon>
        <taxon>Ascomycota</taxon>
        <taxon>Pezizomycotina</taxon>
        <taxon>Lecanoromycetes</taxon>
        <taxon>OSLEUM clade</taxon>
        <taxon>Lecanoromycetidae</taxon>
        <taxon>Caliciales</taxon>
        <taxon>Physciaceae</taxon>
        <taxon>Heterodermia</taxon>
    </lineage>
</organism>
<dbReference type="GO" id="GO:0061630">
    <property type="term" value="F:ubiquitin protein ligase activity"/>
    <property type="evidence" value="ECO:0007669"/>
    <property type="project" value="TreeGrafter"/>
</dbReference>
<feature type="region of interest" description="Disordered" evidence="5">
    <location>
        <begin position="187"/>
        <end position="223"/>
    </location>
</feature>
<dbReference type="PANTHER" id="PTHR45969">
    <property type="entry name" value="RING ZINC FINGER PROTEIN-RELATED"/>
    <property type="match status" value="1"/>
</dbReference>
<evidence type="ECO:0000256" key="5">
    <source>
        <dbReference type="SAM" id="MobiDB-lite"/>
    </source>
</evidence>
<feature type="compositionally biased region" description="Basic and acidic residues" evidence="5">
    <location>
        <begin position="460"/>
        <end position="478"/>
    </location>
</feature>
<reference evidence="7" key="1">
    <citation type="submission" date="2021-03" db="EMBL/GenBank/DDBJ databases">
        <authorList>
            <person name="Tagirdzhanova G."/>
        </authorList>
    </citation>
    <scope>NUCLEOTIDE SEQUENCE</scope>
</reference>
<feature type="compositionally biased region" description="Acidic residues" evidence="5">
    <location>
        <begin position="297"/>
        <end position="348"/>
    </location>
</feature>
<accession>A0A8H3EHG7</accession>